<dbReference type="PANTHER" id="PTHR37817:SF1">
    <property type="entry name" value="N-ACETYLTRANSFERASE EIS"/>
    <property type="match status" value="1"/>
</dbReference>
<evidence type="ECO:0000259" key="1">
    <source>
        <dbReference type="PROSITE" id="PS51186"/>
    </source>
</evidence>
<dbReference type="RefSeq" id="WP_204905608.1">
    <property type="nucleotide sequence ID" value="NZ_JACJKS010000003.1"/>
</dbReference>
<dbReference type="InterPro" id="IPR016181">
    <property type="entry name" value="Acyl_CoA_acyltransferase"/>
</dbReference>
<dbReference type="Gene3D" id="3.30.1050.10">
    <property type="entry name" value="SCP2 sterol-binding domain"/>
    <property type="match status" value="1"/>
</dbReference>
<gene>
    <name evidence="2" type="ORF">H6A20_02595</name>
</gene>
<evidence type="ECO:0000313" key="3">
    <source>
        <dbReference type="Proteomes" id="UP000705508"/>
    </source>
</evidence>
<dbReference type="GO" id="GO:0034069">
    <property type="term" value="F:aminoglycoside N-acetyltransferase activity"/>
    <property type="evidence" value="ECO:0007669"/>
    <property type="project" value="TreeGrafter"/>
</dbReference>
<comment type="caution">
    <text evidence="2">The sequence shown here is derived from an EMBL/GenBank/DDBJ whole genome shotgun (WGS) entry which is preliminary data.</text>
</comment>
<dbReference type="EMBL" id="JACJKS010000003">
    <property type="protein sequence ID" value="MBM6947553.1"/>
    <property type="molecule type" value="Genomic_DNA"/>
</dbReference>
<sequence>MQIRKLEDGEKKETRQLYEEVFPEDSASFVDYYYTEKTKDNTIYAAEEDGAIQAMLHLNPYTLLVNGKEEPAHYIVAVATREAYRKRGYMAALLKRALADMHRAGEPFTFLMPAAEAIYLPHGFATVYEQEQRFYDGAALPEGWSARRALPEDAAAIAGAAQEALRARFCVFARRDQAYYERLIKEYESDGGCLMVCRDGGRIADCLPAVDEIPKERPKIMVRPVDVKHLLLLLKLSYLTAVCFRVTDPLIPENNQVFLLTGTEYSGVMLMEGRPENSEGTLTVQALARLVFGAASPEEIAGEEGVSMTERMMGELKKIVPLSPVCLNEIV</sequence>
<dbReference type="Gene3D" id="3.40.630.30">
    <property type="match status" value="1"/>
</dbReference>
<dbReference type="Pfam" id="PF13527">
    <property type="entry name" value="Acetyltransf_9"/>
    <property type="match status" value="1"/>
</dbReference>
<accession>A0A938X9T9</accession>
<dbReference type="SUPFAM" id="SSF55729">
    <property type="entry name" value="Acyl-CoA N-acyltransferases (Nat)"/>
    <property type="match status" value="1"/>
</dbReference>
<dbReference type="CDD" id="cd04301">
    <property type="entry name" value="NAT_SF"/>
    <property type="match status" value="1"/>
</dbReference>
<reference evidence="2" key="1">
    <citation type="submission" date="2020-08" db="EMBL/GenBank/DDBJ databases">
        <authorList>
            <person name="Cejkova D."/>
            <person name="Kubasova T."/>
            <person name="Jahodarova E."/>
            <person name="Rychlik I."/>
        </authorList>
    </citation>
    <scope>NUCLEOTIDE SEQUENCE</scope>
    <source>
        <strain evidence="2">An582</strain>
    </source>
</reference>
<dbReference type="InterPro" id="IPR000182">
    <property type="entry name" value="GNAT_dom"/>
</dbReference>
<dbReference type="Proteomes" id="UP000705508">
    <property type="component" value="Unassembled WGS sequence"/>
</dbReference>
<dbReference type="SUPFAM" id="SSF55718">
    <property type="entry name" value="SCP-like"/>
    <property type="match status" value="1"/>
</dbReference>
<dbReference type="InterPro" id="IPR051554">
    <property type="entry name" value="Acetyltransferase_Eis"/>
</dbReference>
<organism evidence="2 3">
    <name type="scientific">Mordavella massiliensis</name>
    <dbReference type="NCBI Taxonomy" id="1871024"/>
    <lineage>
        <taxon>Bacteria</taxon>
        <taxon>Bacillati</taxon>
        <taxon>Bacillota</taxon>
        <taxon>Clostridia</taxon>
        <taxon>Eubacteriales</taxon>
        <taxon>Clostridiaceae</taxon>
        <taxon>Mordavella</taxon>
    </lineage>
</organism>
<feature type="domain" description="N-acetyltransferase" evidence="1">
    <location>
        <begin position="1"/>
        <end position="147"/>
    </location>
</feature>
<protein>
    <submittedName>
        <fullName evidence="2">GNAT family N-acetyltransferase</fullName>
    </submittedName>
</protein>
<evidence type="ECO:0000313" key="2">
    <source>
        <dbReference type="EMBL" id="MBM6947553.1"/>
    </source>
</evidence>
<dbReference type="PANTHER" id="PTHR37817">
    <property type="entry name" value="N-ACETYLTRANSFERASE EIS"/>
    <property type="match status" value="1"/>
</dbReference>
<dbReference type="GO" id="GO:0030649">
    <property type="term" value="P:aminoglycoside antibiotic catabolic process"/>
    <property type="evidence" value="ECO:0007669"/>
    <property type="project" value="TreeGrafter"/>
</dbReference>
<dbReference type="InterPro" id="IPR036527">
    <property type="entry name" value="SCP2_sterol-bd_dom_sf"/>
</dbReference>
<proteinExistence type="predicted"/>
<dbReference type="InterPro" id="IPR025559">
    <property type="entry name" value="Eis_dom"/>
</dbReference>
<dbReference type="Pfam" id="PF13530">
    <property type="entry name" value="SCP2_2"/>
    <property type="match status" value="1"/>
</dbReference>
<dbReference type="PROSITE" id="PS51186">
    <property type="entry name" value="GNAT"/>
    <property type="match status" value="1"/>
</dbReference>
<name>A0A938X9T9_9CLOT</name>
<reference evidence="2" key="2">
    <citation type="journal article" date="2021" name="Sci. Rep.">
        <title>The distribution of antibiotic resistance genes in chicken gut microbiota commensals.</title>
        <authorList>
            <person name="Juricova H."/>
            <person name="Matiasovicova J."/>
            <person name="Kubasova T."/>
            <person name="Cejkova D."/>
            <person name="Rychlik I."/>
        </authorList>
    </citation>
    <scope>NUCLEOTIDE SEQUENCE</scope>
    <source>
        <strain evidence="2">An582</strain>
    </source>
</reference>
<dbReference type="AlphaFoldDB" id="A0A938X9T9"/>